<evidence type="ECO:0000259" key="10">
    <source>
        <dbReference type="PROSITE" id="PS50089"/>
    </source>
</evidence>
<dbReference type="PANTHER" id="PTHR15710:SF217">
    <property type="entry name" value="E3 UBIQUITIN-PROTEIN LIGASE RDUF2"/>
    <property type="match status" value="1"/>
</dbReference>
<dbReference type="Gramene" id="ONK69450">
    <property type="protein sequence ID" value="ONK69450"/>
    <property type="gene ID" value="A4U43_C05F23010"/>
</dbReference>
<accession>A0A5P1EZ66</accession>
<evidence type="ECO:0000256" key="4">
    <source>
        <dbReference type="ARBA" id="ARBA00022723"/>
    </source>
</evidence>
<feature type="compositionally biased region" description="Low complexity" evidence="9">
    <location>
        <begin position="303"/>
        <end position="329"/>
    </location>
</feature>
<feature type="region of interest" description="Disordered" evidence="9">
    <location>
        <begin position="1"/>
        <end position="29"/>
    </location>
</feature>
<feature type="region of interest" description="Disordered" evidence="9">
    <location>
        <begin position="201"/>
        <end position="335"/>
    </location>
</feature>
<dbReference type="GO" id="GO:0008270">
    <property type="term" value="F:zinc ion binding"/>
    <property type="evidence" value="ECO:0007669"/>
    <property type="project" value="UniProtKB-KW"/>
</dbReference>
<gene>
    <name evidence="11" type="ORF">A4U43_C05F23010</name>
</gene>
<organism evidence="11 12">
    <name type="scientific">Asparagus officinalis</name>
    <name type="common">Garden asparagus</name>
    <dbReference type="NCBI Taxonomy" id="4686"/>
    <lineage>
        <taxon>Eukaryota</taxon>
        <taxon>Viridiplantae</taxon>
        <taxon>Streptophyta</taxon>
        <taxon>Embryophyta</taxon>
        <taxon>Tracheophyta</taxon>
        <taxon>Spermatophyta</taxon>
        <taxon>Magnoliopsida</taxon>
        <taxon>Liliopsida</taxon>
        <taxon>Asparagales</taxon>
        <taxon>Asparagaceae</taxon>
        <taxon>Asparagoideae</taxon>
        <taxon>Asparagus</taxon>
    </lineage>
</organism>
<evidence type="ECO:0000313" key="12">
    <source>
        <dbReference type="Proteomes" id="UP000243459"/>
    </source>
</evidence>
<feature type="compositionally biased region" description="Gly residues" evidence="9">
    <location>
        <begin position="206"/>
        <end position="231"/>
    </location>
</feature>
<dbReference type="FunFam" id="3.30.40.10:FF:000022">
    <property type="entry name" value="E3 ubiquitin-protein ligase RING1-like"/>
    <property type="match status" value="1"/>
</dbReference>
<reference evidence="12" key="1">
    <citation type="journal article" date="2017" name="Nat. Commun.">
        <title>The asparagus genome sheds light on the origin and evolution of a young Y chromosome.</title>
        <authorList>
            <person name="Harkess A."/>
            <person name="Zhou J."/>
            <person name="Xu C."/>
            <person name="Bowers J.E."/>
            <person name="Van der Hulst R."/>
            <person name="Ayyampalayam S."/>
            <person name="Mercati F."/>
            <person name="Riccardi P."/>
            <person name="McKain M.R."/>
            <person name="Kakrana A."/>
            <person name="Tang H."/>
            <person name="Ray J."/>
            <person name="Groenendijk J."/>
            <person name="Arikit S."/>
            <person name="Mathioni S.M."/>
            <person name="Nakano M."/>
            <person name="Shan H."/>
            <person name="Telgmann-Rauber A."/>
            <person name="Kanno A."/>
            <person name="Yue Z."/>
            <person name="Chen H."/>
            <person name="Li W."/>
            <person name="Chen Y."/>
            <person name="Xu X."/>
            <person name="Zhang Y."/>
            <person name="Luo S."/>
            <person name="Chen H."/>
            <person name="Gao J."/>
            <person name="Mao Z."/>
            <person name="Pires J.C."/>
            <person name="Luo M."/>
            <person name="Kudrna D."/>
            <person name="Wing R.A."/>
            <person name="Meyers B.C."/>
            <person name="Yi K."/>
            <person name="Kong H."/>
            <person name="Lavrijsen P."/>
            <person name="Sunseri F."/>
            <person name="Falavigna A."/>
            <person name="Ye Y."/>
            <person name="Leebens-Mack J.H."/>
            <person name="Chen G."/>
        </authorList>
    </citation>
    <scope>NUCLEOTIDE SEQUENCE [LARGE SCALE GENOMIC DNA]</scope>
    <source>
        <strain evidence="12">cv. DH0086</strain>
    </source>
</reference>
<evidence type="ECO:0000256" key="7">
    <source>
        <dbReference type="ARBA" id="ARBA00022833"/>
    </source>
</evidence>
<dbReference type="GO" id="GO:0016567">
    <property type="term" value="P:protein ubiquitination"/>
    <property type="evidence" value="ECO:0007669"/>
    <property type="project" value="TreeGrafter"/>
</dbReference>
<dbReference type="EC" id="2.3.2.27" evidence="2"/>
<evidence type="ECO:0000256" key="1">
    <source>
        <dbReference type="ARBA" id="ARBA00000900"/>
    </source>
</evidence>
<dbReference type="EMBL" id="CM007385">
    <property type="protein sequence ID" value="ONK69450.1"/>
    <property type="molecule type" value="Genomic_DNA"/>
</dbReference>
<keyword evidence="5 8" id="KW-0863">Zinc-finger</keyword>
<keyword evidence="12" id="KW-1185">Reference proteome</keyword>
<keyword evidence="3" id="KW-0808">Transferase</keyword>
<dbReference type="PROSITE" id="PS50089">
    <property type="entry name" value="ZF_RING_2"/>
    <property type="match status" value="1"/>
</dbReference>
<evidence type="ECO:0000256" key="2">
    <source>
        <dbReference type="ARBA" id="ARBA00012483"/>
    </source>
</evidence>
<dbReference type="InterPro" id="IPR013083">
    <property type="entry name" value="Znf_RING/FYVE/PHD"/>
</dbReference>
<evidence type="ECO:0000256" key="5">
    <source>
        <dbReference type="ARBA" id="ARBA00022771"/>
    </source>
</evidence>
<name>A0A5P1EZ66_ASPOF</name>
<keyword evidence="4" id="KW-0479">Metal-binding</keyword>
<feature type="domain" description="RING-type" evidence="10">
    <location>
        <begin position="150"/>
        <end position="191"/>
    </location>
</feature>
<evidence type="ECO:0000256" key="8">
    <source>
        <dbReference type="PROSITE-ProRule" id="PRU00175"/>
    </source>
</evidence>
<dbReference type="Gene3D" id="3.30.40.10">
    <property type="entry name" value="Zinc/RING finger domain, C3HC4 (zinc finger)"/>
    <property type="match status" value="1"/>
</dbReference>
<feature type="compositionally biased region" description="Low complexity" evidence="9">
    <location>
        <begin position="242"/>
        <end position="274"/>
    </location>
</feature>
<dbReference type="InterPro" id="IPR001841">
    <property type="entry name" value="Znf_RING"/>
</dbReference>
<evidence type="ECO:0000256" key="9">
    <source>
        <dbReference type="SAM" id="MobiDB-lite"/>
    </source>
</evidence>
<protein>
    <recommendedName>
        <fullName evidence="2">RING-type E3 ubiquitin transferase</fullName>
        <ecNumber evidence="2">2.3.2.27</ecNumber>
    </recommendedName>
</protein>
<proteinExistence type="predicted"/>
<dbReference type="CDD" id="cd16667">
    <property type="entry name" value="RING-H2_RNF126-like"/>
    <property type="match status" value="1"/>
</dbReference>
<dbReference type="Pfam" id="PF13639">
    <property type="entry name" value="zf-RING_2"/>
    <property type="match status" value="1"/>
</dbReference>
<dbReference type="PANTHER" id="PTHR15710">
    <property type="entry name" value="E3 UBIQUITIN-PROTEIN LIGASE PRAJA"/>
    <property type="match status" value="1"/>
</dbReference>
<keyword evidence="6" id="KW-0833">Ubl conjugation pathway</keyword>
<evidence type="ECO:0000256" key="3">
    <source>
        <dbReference type="ARBA" id="ARBA00022679"/>
    </source>
</evidence>
<sequence>MLNDGLRRRRRSQMNEGQEEESNAASEQDNELASLLRRRRRTSAILDVLTDIQQRLHIRDQEQGERQGEHMILINPFNQAVIIPGGAIDPTSINRNIRASVGDYFIGPGLDQLLQHLAENDPNRQGTPPASKEAVEAMARIKIEEKIGSCYVCLEEFEIGEEAREMPCKHKFHEGCILPWLEAHSSCPVCRFQMPVEGPKNESIGAGNGSTGASGGSRGGGNGNGNNGSGGRSWMPVPWPFSGLFSSSSSSPSQNGGDGNGNSLNESNGAGNASTGASEGNREEGNGNGNGNGGRSWMPVPWPFSGLFSSSSSSPSQNGGDGNGNSLSEDGPDEH</sequence>
<dbReference type="SMART" id="SM00184">
    <property type="entry name" value="RING"/>
    <property type="match status" value="1"/>
</dbReference>
<dbReference type="GO" id="GO:0005737">
    <property type="term" value="C:cytoplasm"/>
    <property type="evidence" value="ECO:0007669"/>
    <property type="project" value="TreeGrafter"/>
</dbReference>
<dbReference type="SUPFAM" id="SSF57850">
    <property type="entry name" value="RING/U-box"/>
    <property type="match status" value="1"/>
</dbReference>
<evidence type="ECO:0000256" key="6">
    <source>
        <dbReference type="ARBA" id="ARBA00022786"/>
    </source>
</evidence>
<dbReference type="AlphaFoldDB" id="A0A5P1EZ66"/>
<comment type="catalytic activity">
    <reaction evidence="1">
        <text>S-ubiquitinyl-[E2 ubiquitin-conjugating enzyme]-L-cysteine + [acceptor protein]-L-lysine = [E2 ubiquitin-conjugating enzyme]-L-cysteine + N(6)-ubiquitinyl-[acceptor protein]-L-lysine.</text>
        <dbReference type="EC" id="2.3.2.27"/>
    </reaction>
</comment>
<evidence type="ECO:0000313" key="11">
    <source>
        <dbReference type="EMBL" id="ONK69450.1"/>
    </source>
</evidence>
<dbReference type="Proteomes" id="UP000243459">
    <property type="component" value="Chromosome 5"/>
</dbReference>
<dbReference type="GO" id="GO:0061630">
    <property type="term" value="F:ubiquitin protein ligase activity"/>
    <property type="evidence" value="ECO:0007669"/>
    <property type="project" value="UniProtKB-EC"/>
</dbReference>
<keyword evidence="7" id="KW-0862">Zinc</keyword>